<name>A0ABD2YDN5_9GENT</name>
<sequence>MAEKKEEMLLDSEMEFLASKRETKNKWELFKENMRHLKRECNISLLNQSLKSHHSSLLHTQSIHEFGGDWAM</sequence>
<accession>A0ABD2YDN5</accession>
<reference evidence="1 2" key="1">
    <citation type="submission" date="2024-11" db="EMBL/GenBank/DDBJ databases">
        <title>A near-complete genome assembly of Cinchona calisaya.</title>
        <authorList>
            <person name="Lian D.C."/>
            <person name="Zhao X.W."/>
            <person name="Wei L."/>
        </authorList>
    </citation>
    <scope>NUCLEOTIDE SEQUENCE [LARGE SCALE GENOMIC DNA]</scope>
    <source>
        <tissue evidence="1">Nenye</tissue>
    </source>
</reference>
<organism evidence="1 2">
    <name type="scientific">Cinchona calisaya</name>
    <dbReference type="NCBI Taxonomy" id="153742"/>
    <lineage>
        <taxon>Eukaryota</taxon>
        <taxon>Viridiplantae</taxon>
        <taxon>Streptophyta</taxon>
        <taxon>Embryophyta</taxon>
        <taxon>Tracheophyta</taxon>
        <taxon>Spermatophyta</taxon>
        <taxon>Magnoliopsida</taxon>
        <taxon>eudicotyledons</taxon>
        <taxon>Gunneridae</taxon>
        <taxon>Pentapetalae</taxon>
        <taxon>asterids</taxon>
        <taxon>lamiids</taxon>
        <taxon>Gentianales</taxon>
        <taxon>Rubiaceae</taxon>
        <taxon>Cinchonoideae</taxon>
        <taxon>Cinchoneae</taxon>
        <taxon>Cinchona</taxon>
    </lineage>
</organism>
<keyword evidence="2" id="KW-1185">Reference proteome</keyword>
<dbReference type="Proteomes" id="UP001630127">
    <property type="component" value="Unassembled WGS sequence"/>
</dbReference>
<evidence type="ECO:0000313" key="1">
    <source>
        <dbReference type="EMBL" id="KAL3505529.1"/>
    </source>
</evidence>
<evidence type="ECO:0000313" key="2">
    <source>
        <dbReference type="Proteomes" id="UP001630127"/>
    </source>
</evidence>
<comment type="caution">
    <text evidence="1">The sequence shown here is derived from an EMBL/GenBank/DDBJ whole genome shotgun (WGS) entry which is preliminary data.</text>
</comment>
<dbReference type="EMBL" id="JBJUIK010000014">
    <property type="protein sequence ID" value="KAL3505529.1"/>
    <property type="molecule type" value="Genomic_DNA"/>
</dbReference>
<dbReference type="AlphaFoldDB" id="A0ABD2YDN5"/>
<protein>
    <submittedName>
        <fullName evidence="1">Uncharacterized protein</fullName>
    </submittedName>
</protein>
<proteinExistence type="predicted"/>
<gene>
    <name evidence="1" type="ORF">ACH5RR_035370</name>
</gene>